<keyword evidence="2" id="KW-0964">Secreted</keyword>
<organism evidence="6 7">
    <name type="scientific">Neolewinella aurantiaca</name>
    <dbReference type="NCBI Taxonomy" id="2602767"/>
    <lineage>
        <taxon>Bacteria</taxon>
        <taxon>Pseudomonadati</taxon>
        <taxon>Bacteroidota</taxon>
        <taxon>Saprospiria</taxon>
        <taxon>Saprospirales</taxon>
        <taxon>Lewinellaceae</taxon>
        <taxon>Neolewinella</taxon>
    </lineage>
</organism>
<evidence type="ECO:0000256" key="1">
    <source>
        <dbReference type="ARBA" id="ARBA00004613"/>
    </source>
</evidence>
<feature type="domain" description="SD-repeat containing protein B" evidence="5">
    <location>
        <begin position="241"/>
        <end position="371"/>
    </location>
</feature>
<reference evidence="6 7" key="1">
    <citation type="submission" date="2019-08" db="EMBL/GenBank/DDBJ databases">
        <title>Lewinella sp. strain SSH13 Genome sequencing and assembly.</title>
        <authorList>
            <person name="Kim I."/>
        </authorList>
    </citation>
    <scope>NUCLEOTIDE SEQUENCE [LARGE SCALE GENOMIC DNA]</scope>
    <source>
        <strain evidence="6 7">SSH13</strain>
    </source>
</reference>
<feature type="domain" description="SD-repeat containing protein B" evidence="5">
    <location>
        <begin position="70"/>
        <end position="165"/>
    </location>
</feature>
<gene>
    <name evidence="6" type="ORF">FUA23_22155</name>
</gene>
<evidence type="ECO:0000313" key="7">
    <source>
        <dbReference type="Proteomes" id="UP000321907"/>
    </source>
</evidence>
<dbReference type="AlphaFoldDB" id="A0A5C7F8K9"/>
<evidence type="ECO:0000259" key="5">
    <source>
        <dbReference type="Pfam" id="PF17210"/>
    </source>
</evidence>
<feature type="region of interest" description="Disordered" evidence="4">
    <location>
        <begin position="1"/>
        <end position="56"/>
    </location>
</feature>
<dbReference type="InterPro" id="IPR013783">
    <property type="entry name" value="Ig-like_fold"/>
</dbReference>
<feature type="compositionally biased region" description="Acidic residues" evidence="4">
    <location>
        <begin position="31"/>
        <end position="41"/>
    </location>
</feature>
<feature type="non-terminal residue" evidence="6">
    <location>
        <position position="478"/>
    </location>
</feature>
<evidence type="ECO:0000256" key="2">
    <source>
        <dbReference type="ARBA" id="ARBA00022525"/>
    </source>
</evidence>
<name>A0A5C7F8K9_9BACT</name>
<dbReference type="PANTHER" id="PTHR23303">
    <property type="entry name" value="CARBOXYPEPTIDASE REGULATORY REGION-CONTAINING"/>
    <property type="match status" value="1"/>
</dbReference>
<dbReference type="Pfam" id="PF17210">
    <property type="entry name" value="SdrD_B"/>
    <property type="match status" value="2"/>
</dbReference>
<dbReference type="GO" id="GO:0005576">
    <property type="term" value="C:extracellular region"/>
    <property type="evidence" value="ECO:0007669"/>
    <property type="project" value="UniProtKB-SubCell"/>
</dbReference>
<feature type="compositionally biased region" description="Acidic residues" evidence="4">
    <location>
        <begin position="169"/>
        <end position="181"/>
    </location>
</feature>
<keyword evidence="3" id="KW-0732">Signal</keyword>
<sequence>IDNVAEISAASNALGLPDEDSQPGDNGGDAPETDTDDEEDDNGPHGNGMTDNPADADDFDLARVSIETVSLGSTVFLDNNNDGFQNGADTGIVNVEVQLFDADTEMQILTDATGARVLDPADAATVVTDANGDYHFTNLLPGDYYVVIPSSPAAAPISSNNTGIAFSETDPDDNLDNDDEGLQPGGSGTSVSSDTITLMLGDEPLNGANAGEESAQGNAQDDVFDSNGNMTLDFGFFAPVSLGDTAFVDLNGDGLQTMGEPGIGGVTVTLLDSNGDIVTLDAEGNAITGVTTTAPDGSYGFANLPPGSYSVVFDISTADNAEFYDFTTADAGGLDEDDSDNSIALTEFTAQTNPTDFLNSGEMDLTLDVGVVCDIEVIVAEPFTICSTQPVILNEGASISPASLGGSWSTPDGTGVFTTGTDFATATTYTPSKEDALRGSVTFILTTNDPAGPCEAVSNQVTVEVLNVDCGSFFWDGE</sequence>
<keyword evidence="7" id="KW-1185">Reference proteome</keyword>
<evidence type="ECO:0000256" key="3">
    <source>
        <dbReference type="ARBA" id="ARBA00022729"/>
    </source>
</evidence>
<dbReference type="InterPro" id="IPR051417">
    <property type="entry name" value="SDr/BOS_complex"/>
</dbReference>
<dbReference type="SUPFAM" id="SSF117074">
    <property type="entry name" value="Hypothetical protein PA1324"/>
    <property type="match status" value="2"/>
</dbReference>
<dbReference type="Proteomes" id="UP000321907">
    <property type="component" value="Unassembled WGS sequence"/>
</dbReference>
<comment type="subcellular location">
    <subcellularLocation>
        <location evidence="1">Secreted</location>
    </subcellularLocation>
</comment>
<accession>A0A5C7F8K9</accession>
<proteinExistence type="predicted"/>
<comment type="caution">
    <text evidence="6">The sequence shown here is derived from an EMBL/GenBank/DDBJ whole genome shotgun (WGS) entry which is preliminary data.</text>
</comment>
<protein>
    <recommendedName>
        <fullName evidence="5">SD-repeat containing protein B domain-containing protein</fullName>
    </recommendedName>
</protein>
<feature type="non-terminal residue" evidence="6">
    <location>
        <position position="1"/>
    </location>
</feature>
<dbReference type="Gene3D" id="2.60.40.10">
    <property type="entry name" value="Immunoglobulins"/>
    <property type="match status" value="2"/>
</dbReference>
<dbReference type="RefSeq" id="WP_319923277.1">
    <property type="nucleotide sequence ID" value="NZ_VOXD01000095.1"/>
</dbReference>
<evidence type="ECO:0000313" key="6">
    <source>
        <dbReference type="EMBL" id="TXF80886.1"/>
    </source>
</evidence>
<feature type="region of interest" description="Disordered" evidence="4">
    <location>
        <begin position="159"/>
        <end position="193"/>
    </location>
</feature>
<dbReference type="PANTHER" id="PTHR23303:SF15">
    <property type="entry name" value="COLOSSIN-A"/>
    <property type="match status" value="1"/>
</dbReference>
<dbReference type="EMBL" id="VOXD01000095">
    <property type="protein sequence ID" value="TXF80886.1"/>
    <property type="molecule type" value="Genomic_DNA"/>
</dbReference>
<evidence type="ECO:0000256" key="4">
    <source>
        <dbReference type="SAM" id="MobiDB-lite"/>
    </source>
</evidence>
<dbReference type="InterPro" id="IPR033764">
    <property type="entry name" value="Sdr_B"/>
</dbReference>